<evidence type="ECO:0000313" key="7">
    <source>
        <dbReference type="EMBL" id="ROH91725.1"/>
    </source>
</evidence>
<keyword evidence="2 5" id="KW-0812">Transmembrane</keyword>
<evidence type="ECO:0000313" key="8">
    <source>
        <dbReference type="Proteomes" id="UP000282106"/>
    </source>
</evidence>
<evidence type="ECO:0000259" key="6">
    <source>
        <dbReference type="Pfam" id="PF07298"/>
    </source>
</evidence>
<dbReference type="InParanoid" id="A0A3N0VGB7"/>
<feature type="transmembrane region" description="Helical" evidence="5">
    <location>
        <begin position="36"/>
        <end position="56"/>
    </location>
</feature>
<comment type="subcellular location">
    <subcellularLocation>
        <location evidence="1">Membrane</location>
        <topology evidence="1">Multi-pass membrane protein</topology>
    </subcellularLocation>
</comment>
<dbReference type="Proteomes" id="UP000282106">
    <property type="component" value="Unassembled WGS sequence"/>
</dbReference>
<reference evidence="7 8" key="1">
    <citation type="submission" date="2018-10" db="EMBL/GenBank/DDBJ databases">
        <authorList>
            <person name="Chen W.-M."/>
        </authorList>
    </citation>
    <scope>NUCLEOTIDE SEQUENCE [LARGE SCALE GENOMIC DNA]</scope>
    <source>
        <strain evidence="7 8">THS-13</strain>
    </source>
</reference>
<keyword evidence="4 5" id="KW-0472">Membrane</keyword>
<keyword evidence="8" id="KW-1185">Reference proteome</keyword>
<feature type="domain" description="NnrU" evidence="6">
    <location>
        <begin position="3"/>
        <end position="190"/>
    </location>
</feature>
<dbReference type="Pfam" id="PF07298">
    <property type="entry name" value="NnrU"/>
    <property type="match status" value="1"/>
</dbReference>
<feature type="transmembrane region" description="Helical" evidence="5">
    <location>
        <begin position="77"/>
        <end position="94"/>
    </location>
</feature>
<evidence type="ECO:0000256" key="5">
    <source>
        <dbReference type="SAM" id="Phobius"/>
    </source>
</evidence>
<evidence type="ECO:0000256" key="2">
    <source>
        <dbReference type="ARBA" id="ARBA00022692"/>
    </source>
</evidence>
<feature type="transmembrane region" description="Helical" evidence="5">
    <location>
        <begin position="164"/>
        <end position="186"/>
    </location>
</feature>
<protein>
    <submittedName>
        <fullName evidence="7">NnrU family protein</fullName>
    </submittedName>
</protein>
<accession>A0A3N0VGB7</accession>
<keyword evidence="3 5" id="KW-1133">Transmembrane helix</keyword>
<name>A0A3N0VGB7_9GAMM</name>
<evidence type="ECO:0000256" key="3">
    <source>
        <dbReference type="ARBA" id="ARBA00022989"/>
    </source>
</evidence>
<proteinExistence type="predicted"/>
<sequence length="193" mass="20863">MSLLIAGLLLFLGIHSAAIFAPGLRARAVERLGLWPWKGIYSLVAIAGFALIVIGYGQARMQAPVWLYQPPTGLRHLSMLLMLPVFVLFLATYLPGRIQRAAKHPTLVATKLWALAHLLANGGLHDVLLFGGFLAWAVTDRISVKHRANVVPPPGAPAGRWNDAIAVVAGLALYVAFVFWLHRVLIGVAPVAM</sequence>
<organism evidence="7 8">
    <name type="scientific">Stagnimonas aquatica</name>
    <dbReference type="NCBI Taxonomy" id="2689987"/>
    <lineage>
        <taxon>Bacteria</taxon>
        <taxon>Pseudomonadati</taxon>
        <taxon>Pseudomonadota</taxon>
        <taxon>Gammaproteobacteria</taxon>
        <taxon>Nevskiales</taxon>
        <taxon>Nevskiaceae</taxon>
        <taxon>Stagnimonas</taxon>
    </lineage>
</organism>
<dbReference type="AlphaFoldDB" id="A0A3N0VGB7"/>
<evidence type="ECO:0000256" key="1">
    <source>
        <dbReference type="ARBA" id="ARBA00004141"/>
    </source>
</evidence>
<dbReference type="EMBL" id="RJVO01000002">
    <property type="protein sequence ID" value="ROH91725.1"/>
    <property type="molecule type" value="Genomic_DNA"/>
</dbReference>
<comment type="caution">
    <text evidence="7">The sequence shown here is derived from an EMBL/GenBank/DDBJ whole genome shotgun (WGS) entry which is preliminary data.</text>
</comment>
<gene>
    <name evidence="7" type="ORF">ED208_04885</name>
</gene>
<feature type="transmembrane region" description="Helical" evidence="5">
    <location>
        <begin position="114"/>
        <end position="138"/>
    </location>
</feature>
<dbReference type="GO" id="GO:0016020">
    <property type="term" value="C:membrane"/>
    <property type="evidence" value="ECO:0007669"/>
    <property type="project" value="UniProtKB-SubCell"/>
</dbReference>
<dbReference type="InterPro" id="IPR009915">
    <property type="entry name" value="NnrU_dom"/>
</dbReference>
<dbReference type="RefSeq" id="WP_123210769.1">
    <property type="nucleotide sequence ID" value="NZ_RJVO01000002.1"/>
</dbReference>
<evidence type="ECO:0000256" key="4">
    <source>
        <dbReference type="ARBA" id="ARBA00023136"/>
    </source>
</evidence>